<comment type="cofactor">
    <cofactor evidence="2">
        <name>Mg(2+)</name>
        <dbReference type="ChEBI" id="CHEBI:18420"/>
    </cofactor>
    <text evidence="2">Binds 2 magnesium ions per subunit.</text>
</comment>
<keyword evidence="1 2" id="KW-0808">Transferase</keyword>
<feature type="binding site" evidence="2">
    <location>
        <position position="198"/>
    </location>
    <ligand>
        <name>Mg(2+)</name>
        <dbReference type="ChEBI" id="CHEBI:18420"/>
    </ligand>
</feature>
<feature type="binding site" evidence="2">
    <location>
        <position position="70"/>
    </location>
    <ligand>
        <name>substrate</name>
    </ligand>
</feature>
<comment type="function">
    <text evidence="2">Catalyzes the condensation of isopentenyl diphosphate (IPP) with allylic pyrophosphates generating different type of terpenoids.</text>
</comment>
<feature type="binding site" evidence="2">
    <location>
        <position position="18"/>
    </location>
    <ligand>
        <name>Mg(2+)</name>
        <dbReference type="ChEBI" id="CHEBI:18420"/>
    </ligand>
</feature>
<organism evidence="3">
    <name type="scientific">Microcystis sp. PCC 9811</name>
    <dbReference type="NCBI Taxonomy" id="2099381"/>
    <lineage>
        <taxon>Bacteria</taxon>
        <taxon>Bacillati</taxon>
        <taxon>Cyanobacteriota</taxon>
        <taxon>Cyanophyceae</taxon>
        <taxon>Oscillatoriophycideae</taxon>
        <taxon>Chroococcales</taxon>
        <taxon>Microcystaceae</taxon>
        <taxon>Microcystis</taxon>
    </lineage>
</organism>
<dbReference type="PANTHER" id="PTHR10291:SF0">
    <property type="entry name" value="DEHYDRODOLICHYL DIPHOSPHATE SYNTHASE 2"/>
    <property type="match status" value="1"/>
</dbReference>
<dbReference type="GO" id="GO:0016094">
    <property type="term" value="P:polyprenol biosynthetic process"/>
    <property type="evidence" value="ECO:0007669"/>
    <property type="project" value="TreeGrafter"/>
</dbReference>
<dbReference type="AlphaFoldDB" id="A0A3Q9DI85"/>
<gene>
    <name evidence="3" type="primary">agdJ</name>
</gene>
<evidence type="ECO:0000256" key="2">
    <source>
        <dbReference type="HAMAP-Rule" id="MF_01139"/>
    </source>
</evidence>
<keyword evidence="2" id="KW-0479">Metal-binding</keyword>
<dbReference type="CDD" id="cd00475">
    <property type="entry name" value="Cis_IPPS"/>
    <property type="match status" value="1"/>
</dbReference>
<evidence type="ECO:0000256" key="1">
    <source>
        <dbReference type="ARBA" id="ARBA00022679"/>
    </source>
</evidence>
<dbReference type="SMR" id="A0A3Q9DI85"/>
<evidence type="ECO:0000313" key="3">
    <source>
        <dbReference type="EMBL" id="AZP89523.1"/>
    </source>
</evidence>
<comment type="similarity">
    <text evidence="2">Belongs to the UPP synthase family.</text>
</comment>
<comment type="caution">
    <text evidence="2">Lacks conserved residue(s) required for the propagation of feature annotation.</text>
</comment>
<feature type="active site" evidence="2">
    <location>
        <position position="18"/>
    </location>
</feature>
<dbReference type="GO" id="GO:0045547">
    <property type="term" value="F:ditrans,polycis-polyprenyl diphosphate synthase [(2E,6E)-farnesyl diphosphate specific] activity"/>
    <property type="evidence" value="ECO:0007669"/>
    <property type="project" value="TreeGrafter"/>
</dbReference>
<feature type="binding site" evidence="2">
    <location>
        <begin position="19"/>
        <end position="22"/>
    </location>
    <ligand>
        <name>substrate</name>
    </ligand>
</feature>
<dbReference type="Pfam" id="PF01255">
    <property type="entry name" value="Prenyltransf"/>
    <property type="match status" value="1"/>
</dbReference>
<sequence>MTNNISTKPLKHIAIIPDGNRRWAKNQGLSPQEGHRKAFIEVAPSLLKTLWDKEIYAATLWLFSTENWKRSDSEVDNLMDVFSQFLSDLLPLSVEYSVQLRHLGRKDRLPEHLLSIVEEVEHSSKGMTGHIFNFALDYGGEDEIIRAVRRLVEKGIKPEDIEPHQLMDQFCPPPDLIIRTSGECRLSGFMPLQSCYSELYFTNTFFPDLTPADIEEAIHWFQNRERRFGK</sequence>
<dbReference type="InterPro" id="IPR036424">
    <property type="entry name" value="UPP_synth-like_sf"/>
</dbReference>
<dbReference type="NCBIfam" id="TIGR00055">
    <property type="entry name" value="uppS"/>
    <property type="match status" value="1"/>
</dbReference>
<feature type="binding site" evidence="2">
    <location>
        <begin position="64"/>
        <end position="66"/>
    </location>
    <ligand>
        <name>substrate</name>
    </ligand>
</feature>
<dbReference type="PROSITE" id="PS01066">
    <property type="entry name" value="UPP_SYNTHASE"/>
    <property type="match status" value="1"/>
</dbReference>
<proteinExistence type="inferred from homology"/>
<comment type="subunit">
    <text evidence="2">Homodimer.</text>
</comment>
<keyword evidence="2" id="KW-0460">Magnesium</keyword>
<accession>A0A3Q9DI85</accession>
<feature type="binding site" evidence="2">
    <location>
        <position position="35"/>
    </location>
    <ligand>
        <name>substrate</name>
    </ligand>
</feature>
<reference evidence="3" key="1">
    <citation type="journal article" date="2018" name="ACS Chem. Biol.">
        <title>A Unique Biosynthetic Pathway in Bloom-Forming Cyanobacterial Genus Microcystis Jointly Assembles Cytotoxic Aeruginoguanidines and Microguanidines.</title>
        <authorList>
            <person name="Pancrace C."/>
            <person name="Ishida K."/>
            <person name="Briand E."/>
            <person name="Gatte Pichi D."/>
            <person name="Weiz A.R."/>
            <person name="Guljamow A."/>
            <person name="Scalvenzi T."/>
            <person name="Sassoon N."/>
            <person name="Hertweck C."/>
            <person name="Dittmann E."/>
            <person name="Gugger M."/>
        </authorList>
    </citation>
    <scope>NUCLEOTIDE SEQUENCE</scope>
    <source>
        <strain evidence="3">PCC 9811</strain>
    </source>
</reference>
<feature type="active site" description="Proton acceptor" evidence="2">
    <location>
        <position position="67"/>
    </location>
</feature>
<dbReference type="EC" id="2.5.1.-" evidence="2"/>
<protein>
    <recommendedName>
        <fullName evidence="2">Isoprenyl transferase</fullName>
        <ecNumber evidence="2">2.5.1.-</ecNumber>
    </recommendedName>
</protein>
<dbReference type="Gene3D" id="3.40.1180.10">
    <property type="entry name" value="Decaprenyl diphosphate synthase-like"/>
    <property type="match status" value="1"/>
</dbReference>
<dbReference type="GO" id="GO:0000287">
    <property type="term" value="F:magnesium ion binding"/>
    <property type="evidence" value="ECO:0007669"/>
    <property type="project" value="UniProtKB-UniRule"/>
</dbReference>
<feature type="binding site" evidence="2">
    <location>
        <position position="23"/>
    </location>
    <ligand>
        <name>substrate</name>
    </ligand>
</feature>
<dbReference type="SUPFAM" id="SSF64005">
    <property type="entry name" value="Undecaprenyl diphosphate synthase"/>
    <property type="match status" value="1"/>
</dbReference>
<dbReference type="PANTHER" id="PTHR10291">
    <property type="entry name" value="DEHYDRODOLICHYL DIPHOSPHATE SYNTHASE FAMILY MEMBER"/>
    <property type="match status" value="1"/>
</dbReference>
<dbReference type="InterPro" id="IPR001441">
    <property type="entry name" value="UPP_synth-like"/>
</dbReference>
<name>A0A3Q9DI85_9CHRO</name>
<dbReference type="InterPro" id="IPR018520">
    <property type="entry name" value="UPP_synth-like_CS"/>
</dbReference>
<feature type="binding site" evidence="2">
    <location>
        <position position="68"/>
    </location>
    <ligand>
        <name>substrate</name>
    </ligand>
</feature>
<dbReference type="HAMAP" id="MF_01139">
    <property type="entry name" value="ISPT"/>
    <property type="match status" value="1"/>
</dbReference>
<feature type="binding site" evidence="2">
    <location>
        <position position="179"/>
    </location>
    <ligand>
        <name>substrate</name>
    </ligand>
</feature>
<dbReference type="EMBL" id="MH049499">
    <property type="protein sequence ID" value="AZP89523.1"/>
    <property type="molecule type" value="Genomic_DNA"/>
</dbReference>
<feature type="binding site" evidence="2">
    <location>
        <begin position="185"/>
        <end position="187"/>
    </location>
    <ligand>
        <name>substrate</name>
    </ligand>
</feature>